<sequence length="191" mass="20289">MEQWRRDLVGGLALVVPVALVVAICVFLYQQVASLGVPPGYPAPVRVAIVLAVFVVVVVAVGRVMGTALGPFVDSAADATANRLPVLRVVYNAAKFTTRRLLAGDERTRTPVKVESWPGQWMTGFRTGVRAPDGDVMVFLPGAPDPTSGLLVAADPDRIEESDETVSQALVRVVSCGFSNGDDVDDRASEN</sequence>
<protein>
    <submittedName>
        <fullName evidence="2">DUF502 domain-containing protein</fullName>
    </submittedName>
</protein>
<keyword evidence="1" id="KW-0812">Transmembrane</keyword>
<dbReference type="EMBL" id="WSZK01000005">
    <property type="protein sequence ID" value="MWG33177.1"/>
    <property type="molecule type" value="Genomic_DNA"/>
</dbReference>
<gene>
    <name evidence="2" type="ORF">GQS65_01510</name>
</gene>
<accession>A0A6B0GGU2</accession>
<dbReference type="Proteomes" id="UP000451471">
    <property type="component" value="Unassembled WGS sequence"/>
</dbReference>
<dbReference type="RefSeq" id="WP_158202911.1">
    <property type="nucleotide sequence ID" value="NZ_WSZK01000005.1"/>
</dbReference>
<reference evidence="2 3" key="1">
    <citation type="submission" date="2019-12" db="EMBL/GenBank/DDBJ databases">
        <title>Halocatena pleomorpha gen. nov. sp. nov., an extremely halophilic archaeon of family Halobacteriaceae isolated from saltpan soil.</title>
        <authorList>
            <person name="Pal Y."/>
            <person name="Verma A."/>
            <person name="Krishnamurthi S."/>
            <person name="Kumar P."/>
        </authorList>
    </citation>
    <scope>NUCLEOTIDE SEQUENCE [LARGE SCALE GENOMIC DNA]</scope>
    <source>
        <strain evidence="2 3">JCM 16495</strain>
    </source>
</reference>
<keyword evidence="1" id="KW-0472">Membrane</keyword>
<dbReference type="InterPro" id="IPR007462">
    <property type="entry name" value="COV1-like"/>
</dbReference>
<feature type="transmembrane region" description="Helical" evidence="1">
    <location>
        <begin position="43"/>
        <end position="62"/>
    </location>
</feature>
<dbReference type="PANTHER" id="PTHR31876">
    <property type="entry name" value="COV-LIKE PROTEIN 1"/>
    <property type="match status" value="1"/>
</dbReference>
<evidence type="ECO:0000313" key="3">
    <source>
        <dbReference type="Proteomes" id="UP000451471"/>
    </source>
</evidence>
<evidence type="ECO:0000256" key="1">
    <source>
        <dbReference type="SAM" id="Phobius"/>
    </source>
</evidence>
<organism evidence="2 3">
    <name type="scientific">Halomarina oriensis</name>
    <dbReference type="NCBI Taxonomy" id="671145"/>
    <lineage>
        <taxon>Archaea</taxon>
        <taxon>Methanobacteriati</taxon>
        <taxon>Methanobacteriota</taxon>
        <taxon>Stenosarchaea group</taxon>
        <taxon>Halobacteria</taxon>
        <taxon>Halobacteriales</taxon>
        <taxon>Natronomonadaceae</taxon>
        <taxon>Halomarina</taxon>
    </lineage>
</organism>
<dbReference type="PANTHER" id="PTHR31876:SF26">
    <property type="entry name" value="PROTEIN LIKE COV 2"/>
    <property type="match status" value="1"/>
</dbReference>
<name>A0A6B0GGU2_9EURY</name>
<proteinExistence type="predicted"/>
<dbReference type="AlphaFoldDB" id="A0A6B0GGU2"/>
<dbReference type="Pfam" id="PF04367">
    <property type="entry name" value="DUF502"/>
    <property type="match status" value="1"/>
</dbReference>
<feature type="transmembrane region" description="Helical" evidence="1">
    <location>
        <begin position="12"/>
        <end position="31"/>
    </location>
</feature>
<evidence type="ECO:0000313" key="2">
    <source>
        <dbReference type="EMBL" id="MWG33177.1"/>
    </source>
</evidence>
<keyword evidence="1" id="KW-1133">Transmembrane helix</keyword>
<comment type="caution">
    <text evidence="2">The sequence shown here is derived from an EMBL/GenBank/DDBJ whole genome shotgun (WGS) entry which is preliminary data.</text>
</comment>
<dbReference type="OrthoDB" id="156682at2157"/>
<keyword evidence="3" id="KW-1185">Reference proteome</keyword>